<accession>A0A9P4MED2</accession>
<feature type="chain" id="PRO_5040459169" evidence="1">
    <location>
        <begin position="23"/>
        <end position="107"/>
    </location>
</feature>
<feature type="signal peptide" evidence="1">
    <location>
        <begin position="1"/>
        <end position="22"/>
    </location>
</feature>
<dbReference type="Proteomes" id="UP000799772">
    <property type="component" value="Unassembled WGS sequence"/>
</dbReference>
<sequence length="107" mass="10784">MKCTAFSSIAAAAASIASLATADIIFEVNNGLEHLLDPGHAFRTAEAGNPGFANATEARVANVGPEACGCVVYGNTECDGNPSIVVNGDFVQLPSDIAGKVGCVICL</sequence>
<organism evidence="2 3">
    <name type="scientific">Rhizodiscina lignyota</name>
    <dbReference type="NCBI Taxonomy" id="1504668"/>
    <lineage>
        <taxon>Eukaryota</taxon>
        <taxon>Fungi</taxon>
        <taxon>Dikarya</taxon>
        <taxon>Ascomycota</taxon>
        <taxon>Pezizomycotina</taxon>
        <taxon>Dothideomycetes</taxon>
        <taxon>Pleosporomycetidae</taxon>
        <taxon>Aulographales</taxon>
        <taxon>Rhizodiscinaceae</taxon>
        <taxon>Rhizodiscina</taxon>
    </lineage>
</organism>
<reference evidence="2" key="1">
    <citation type="journal article" date="2020" name="Stud. Mycol.">
        <title>101 Dothideomycetes genomes: a test case for predicting lifestyles and emergence of pathogens.</title>
        <authorList>
            <person name="Haridas S."/>
            <person name="Albert R."/>
            <person name="Binder M."/>
            <person name="Bloem J."/>
            <person name="Labutti K."/>
            <person name="Salamov A."/>
            <person name="Andreopoulos B."/>
            <person name="Baker S."/>
            <person name="Barry K."/>
            <person name="Bills G."/>
            <person name="Bluhm B."/>
            <person name="Cannon C."/>
            <person name="Castanera R."/>
            <person name="Culley D."/>
            <person name="Daum C."/>
            <person name="Ezra D."/>
            <person name="Gonzalez J."/>
            <person name="Henrissat B."/>
            <person name="Kuo A."/>
            <person name="Liang C."/>
            <person name="Lipzen A."/>
            <person name="Lutzoni F."/>
            <person name="Magnuson J."/>
            <person name="Mondo S."/>
            <person name="Nolan M."/>
            <person name="Ohm R."/>
            <person name="Pangilinan J."/>
            <person name="Park H.-J."/>
            <person name="Ramirez L."/>
            <person name="Alfaro M."/>
            <person name="Sun H."/>
            <person name="Tritt A."/>
            <person name="Yoshinaga Y."/>
            <person name="Zwiers L.-H."/>
            <person name="Turgeon B."/>
            <person name="Goodwin S."/>
            <person name="Spatafora J."/>
            <person name="Crous P."/>
            <person name="Grigoriev I."/>
        </authorList>
    </citation>
    <scope>NUCLEOTIDE SEQUENCE</scope>
    <source>
        <strain evidence="2">CBS 133067</strain>
    </source>
</reference>
<gene>
    <name evidence="2" type="ORF">NA57DRAFT_71483</name>
</gene>
<dbReference type="AlphaFoldDB" id="A0A9P4MED2"/>
<dbReference type="OrthoDB" id="10355433at2759"/>
<comment type="caution">
    <text evidence="2">The sequence shown here is derived from an EMBL/GenBank/DDBJ whole genome shotgun (WGS) entry which is preliminary data.</text>
</comment>
<dbReference type="EMBL" id="ML978122">
    <property type="protein sequence ID" value="KAF2102489.1"/>
    <property type="molecule type" value="Genomic_DNA"/>
</dbReference>
<name>A0A9P4MED2_9PEZI</name>
<evidence type="ECO:0000256" key="1">
    <source>
        <dbReference type="SAM" id="SignalP"/>
    </source>
</evidence>
<evidence type="ECO:0000313" key="2">
    <source>
        <dbReference type="EMBL" id="KAF2102489.1"/>
    </source>
</evidence>
<evidence type="ECO:0000313" key="3">
    <source>
        <dbReference type="Proteomes" id="UP000799772"/>
    </source>
</evidence>
<proteinExistence type="predicted"/>
<keyword evidence="1" id="KW-0732">Signal</keyword>
<keyword evidence="3" id="KW-1185">Reference proteome</keyword>
<protein>
    <submittedName>
        <fullName evidence="2">Uncharacterized protein</fullName>
    </submittedName>
</protein>